<keyword evidence="2" id="KW-0560">Oxidoreductase</keyword>
<dbReference type="SUPFAM" id="SSF52518">
    <property type="entry name" value="Thiamin diphosphate-binding fold (THDP-binding)"/>
    <property type="match status" value="1"/>
</dbReference>
<dbReference type="InterPro" id="IPR029061">
    <property type="entry name" value="THDP-binding"/>
</dbReference>
<proteinExistence type="predicted"/>
<keyword evidence="3" id="KW-0786">Thiamine pyrophosphate</keyword>
<gene>
    <name evidence="5" type="ORF">G3O07_09005</name>
</gene>
<dbReference type="Proteomes" id="UP000471751">
    <property type="component" value="Unassembled WGS sequence"/>
</dbReference>
<evidence type="ECO:0000259" key="4">
    <source>
        <dbReference type="Pfam" id="PF00676"/>
    </source>
</evidence>
<dbReference type="GO" id="GO:0006086">
    <property type="term" value="P:pyruvate decarboxylation to acetyl-CoA"/>
    <property type="evidence" value="ECO:0007669"/>
    <property type="project" value="TreeGrafter"/>
</dbReference>
<evidence type="ECO:0000256" key="3">
    <source>
        <dbReference type="ARBA" id="ARBA00023052"/>
    </source>
</evidence>
<reference evidence="5 6" key="1">
    <citation type="submission" date="2020-02" db="EMBL/GenBank/DDBJ databases">
        <title>Broccoli isolated Pseudomonas sp.</title>
        <authorList>
            <person name="Fujikawa T."/>
            <person name="Sawada H."/>
        </authorList>
    </citation>
    <scope>NUCLEOTIDE SEQUENCE [LARGE SCALE GENOMIC DNA]</scope>
    <source>
        <strain evidence="5 6">JCM 32154</strain>
    </source>
</reference>
<sequence>SGQGPSLVEVKLTRYYGHFEGDAQTYRAPDEVKNLRETRDCLMQFRERTLRAGLLSAEQLDQIDGQVEDLIEDSVRRAKSDPKPEAADLLSDVYVSYP</sequence>
<dbReference type="InterPro" id="IPR001017">
    <property type="entry name" value="DH_E1"/>
</dbReference>
<dbReference type="Pfam" id="PF00676">
    <property type="entry name" value="E1_dh"/>
    <property type="match status" value="1"/>
</dbReference>
<keyword evidence="6" id="KW-1185">Reference proteome</keyword>
<evidence type="ECO:0000256" key="2">
    <source>
        <dbReference type="ARBA" id="ARBA00023002"/>
    </source>
</evidence>
<comment type="caution">
    <text evidence="5">The sequence shown here is derived from an EMBL/GenBank/DDBJ whole genome shotgun (WGS) entry which is preliminary data.</text>
</comment>
<dbReference type="GO" id="GO:0004739">
    <property type="term" value="F:pyruvate dehydrogenase (acetyl-transferring) activity"/>
    <property type="evidence" value="ECO:0007669"/>
    <property type="project" value="TreeGrafter"/>
</dbReference>
<protein>
    <submittedName>
        <fullName evidence="5">ABC transporter substrate-binding protein</fullName>
    </submittedName>
</protein>
<dbReference type="PANTHER" id="PTHR11516">
    <property type="entry name" value="PYRUVATE DEHYDROGENASE E1 COMPONENT, ALPHA SUBUNIT BACTERIAL AND ORGANELLAR"/>
    <property type="match status" value="1"/>
</dbReference>
<dbReference type="Gene3D" id="3.40.50.970">
    <property type="match status" value="1"/>
</dbReference>
<comment type="cofactor">
    <cofactor evidence="1">
        <name>thiamine diphosphate</name>
        <dbReference type="ChEBI" id="CHEBI:58937"/>
    </cofactor>
</comment>
<evidence type="ECO:0000313" key="5">
    <source>
        <dbReference type="EMBL" id="NES09843.1"/>
    </source>
</evidence>
<accession>A0A6I5RPJ2</accession>
<dbReference type="InterPro" id="IPR050642">
    <property type="entry name" value="PDH_E1_Alpha_Subunit"/>
</dbReference>
<dbReference type="PANTHER" id="PTHR11516:SF60">
    <property type="entry name" value="PYRUVATE DEHYDROGENASE E1 COMPONENT SUBUNIT ALPHA"/>
    <property type="match status" value="1"/>
</dbReference>
<evidence type="ECO:0000256" key="1">
    <source>
        <dbReference type="ARBA" id="ARBA00001964"/>
    </source>
</evidence>
<dbReference type="EMBL" id="JAAHBT010000077">
    <property type="protein sequence ID" value="NES09843.1"/>
    <property type="molecule type" value="Genomic_DNA"/>
</dbReference>
<name>A0A6I5RPJ2_9PSED</name>
<feature type="domain" description="Dehydrogenase E1 component" evidence="4">
    <location>
        <begin position="2"/>
        <end position="86"/>
    </location>
</feature>
<feature type="non-terminal residue" evidence="5">
    <location>
        <position position="1"/>
    </location>
</feature>
<dbReference type="AlphaFoldDB" id="A0A6I5RPJ2"/>
<organism evidence="5 6">
    <name type="scientific">Pseudomonas laurentiana</name>
    <dbReference type="NCBI Taxonomy" id="2364649"/>
    <lineage>
        <taxon>Bacteria</taxon>
        <taxon>Pseudomonadati</taxon>
        <taxon>Pseudomonadota</taxon>
        <taxon>Gammaproteobacteria</taxon>
        <taxon>Pseudomonadales</taxon>
        <taxon>Pseudomonadaceae</taxon>
        <taxon>Pseudomonas</taxon>
    </lineage>
</organism>
<evidence type="ECO:0000313" key="6">
    <source>
        <dbReference type="Proteomes" id="UP000471751"/>
    </source>
</evidence>